<dbReference type="Gene3D" id="3.40.630.30">
    <property type="match status" value="1"/>
</dbReference>
<dbReference type="PANTHER" id="PTHR43138:SF1">
    <property type="entry name" value="N-ACETYLTRANSFERASE ACA1"/>
    <property type="match status" value="1"/>
</dbReference>
<dbReference type="SUPFAM" id="SSF55729">
    <property type="entry name" value="Acyl-CoA N-acyltransferases (Nat)"/>
    <property type="match status" value="1"/>
</dbReference>
<dbReference type="PROSITE" id="PS51186">
    <property type="entry name" value="GNAT"/>
    <property type="match status" value="1"/>
</dbReference>
<proteinExistence type="predicted"/>
<evidence type="ECO:0000313" key="4">
    <source>
        <dbReference type="Proteomes" id="UP000076154"/>
    </source>
</evidence>
<comment type="caution">
    <text evidence="3">The sequence shown here is derived from an EMBL/GenBank/DDBJ whole genome shotgun (WGS) entry which is preliminary data.</text>
</comment>
<evidence type="ECO:0000256" key="1">
    <source>
        <dbReference type="SAM" id="MobiDB-lite"/>
    </source>
</evidence>
<dbReference type="InterPro" id="IPR016181">
    <property type="entry name" value="Acyl_CoA_acyltransferase"/>
</dbReference>
<dbReference type="InterPro" id="IPR052742">
    <property type="entry name" value="Mito_N-acetyltransferase"/>
</dbReference>
<dbReference type="EMBL" id="LUEZ02000041">
    <property type="protein sequence ID" value="RDB24831.1"/>
    <property type="molecule type" value="Genomic_DNA"/>
</dbReference>
<dbReference type="Proteomes" id="UP000076154">
    <property type="component" value="Unassembled WGS sequence"/>
</dbReference>
<dbReference type="GO" id="GO:0016747">
    <property type="term" value="F:acyltransferase activity, transferring groups other than amino-acyl groups"/>
    <property type="evidence" value="ECO:0007669"/>
    <property type="project" value="InterPro"/>
</dbReference>
<dbReference type="Pfam" id="PF00583">
    <property type="entry name" value="Acetyltransf_1"/>
    <property type="match status" value="1"/>
</dbReference>
<keyword evidence="4" id="KW-1185">Reference proteome</keyword>
<dbReference type="InterPro" id="IPR000182">
    <property type="entry name" value="GNAT_dom"/>
</dbReference>
<dbReference type="OrthoDB" id="10264707at2759"/>
<protein>
    <submittedName>
        <fullName evidence="3">L-azetidine-2-carboxylic acid acetyltransferase</fullName>
    </submittedName>
</protein>
<accession>A0A369JRD2</accession>
<feature type="domain" description="N-acetyltransferase" evidence="2">
    <location>
        <begin position="109"/>
        <end position="260"/>
    </location>
</feature>
<organism evidence="3 4">
    <name type="scientific">Hypsizygus marmoreus</name>
    <name type="common">White beech mushroom</name>
    <name type="synonym">Agaricus marmoreus</name>
    <dbReference type="NCBI Taxonomy" id="39966"/>
    <lineage>
        <taxon>Eukaryota</taxon>
        <taxon>Fungi</taxon>
        <taxon>Dikarya</taxon>
        <taxon>Basidiomycota</taxon>
        <taxon>Agaricomycotina</taxon>
        <taxon>Agaricomycetes</taxon>
        <taxon>Agaricomycetidae</taxon>
        <taxon>Agaricales</taxon>
        <taxon>Tricholomatineae</taxon>
        <taxon>Lyophyllaceae</taxon>
        <taxon>Hypsizygus</taxon>
    </lineage>
</organism>
<dbReference type="CDD" id="cd04301">
    <property type="entry name" value="NAT_SF"/>
    <property type="match status" value="1"/>
</dbReference>
<gene>
    <name evidence="3" type="primary">ppr1</name>
    <name evidence="3" type="ORF">Hypma_007589</name>
</gene>
<dbReference type="GO" id="GO:0005634">
    <property type="term" value="C:nucleus"/>
    <property type="evidence" value="ECO:0007669"/>
    <property type="project" value="TreeGrafter"/>
</dbReference>
<evidence type="ECO:0000259" key="2">
    <source>
        <dbReference type="PROSITE" id="PS51186"/>
    </source>
</evidence>
<sequence length="261" mass="29004">MSAYGPIKRSDASTTSTLPNKLWSAPSKSDPDAYVTTHHLTLATARRIEGLVEHLNTVFAEEVASGLTYPQEGDVDHSAFEGYFFAADVLVGITGGMPRADREGGEIDLDIDVARAGRTWEECVAGFYYSFNWIDWHRSNQITPDGLRMYVLQSDSKVPRVNKTTKTPQICNAGFVVSPTHRGKGYGSVLARSYVDYAPRLGYQASVFNLVYANNIASIKLWERLNFTKAGLIPRAGRLKRKDGNGEEYVDAIVFYKSFLE</sequence>
<evidence type="ECO:0000313" key="3">
    <source>
        <dbReference type="EMBL" id="RDB24831.1"/>
    </source>
</evidence>
<reference evidence="3" key="1">
    <citation type="submission" date="2018-04" db="EMBL/GenBank/DDBJ databases">
        <title>Whole genome sequencing of Hypsizygus marmoreus.</title>
        <authorList>
            <person name="Choi I.-G."/>
            <person name="Min B."/>
            <person name="Kim J.-G."/>
            <person name="Kim S."/>
            <person name="Oh Y.-L."/>
            <person name="Kong W.-S."/>
            <person name="Park H."/>
            <person name="Jeong J."/>
            <person name="Song E.-S."/>
        </authorList>
    </citation>
    <scope>NUCLEOTIDE SEQUENCE [LARGE SCALE GENOMIC DNA]</scope>
    <source>
        <strain evidence="3">51987-8</strain>
    </source>
</reference>
<dbReference type="PANTHER" id="PTHR43138">
    <property type="entry name" value="ACETYLTRANSFERASE, GNAT FAMILY"/>
    <property type="match status" value="1"/>
</dbReference>
<dbReference type="STRING" id="39966.A0A369JRD2"/>
<feature type="region of interest" description="Disordered" evidence="1">
    <location>
        <begin position="1"/>
        <end position="29"/>
    </location>
</feature>
<name>A0A369JRD2_HYPMA</name>
<dbReference type="AlphaFoldDB" id="A0A369JRD2"/>
<dbReference type="InParanoid" id="A0A369JRD2"/>